<reference evidence="2" key="1">
    <citation type="submission" date="2022-12" db="EMBL/GenBank/DDBJ databases">
        <authorList>
            <person name="Petersen C."/>
        </authorList>
    </citation>
    <scope>NUCLEOTIDE SEQUENCE</scope>
    <source>
        <strain evidence="2">IBT 35675</strain>
    </source>
</reference>
<dbReference type="Proteomes" id="UP001148299">
    <property type="component" value="Unassembled WGS sequence"/>
</dbReference>
<evidence type="ECO:0000313" key="3">
    <source>
        <dbReference type="Proteomes" id="UP001148299"/>
    </source>
</evidence>
<keyword evidence="1" id="KW-0812">Transmembrane</keyword>
<keyword evidence="3" id="KW-1185">Reference proteome</keyword>
<reference evidence="2" key="2">
    <citation type="journal article" date="2023" name="IMA Fungus">
        <title>Comparative genomic study of the Penicillium genus elucidates a diverse pangenome and 15 lateral gene transfer events.</title>
        <authorList>
            <person name="Petersen C."/>
            <person name="Sorensen T."/>
            <person name="Nielsen M.R."/>
            <person name="Sondergaard T.E."/>
            <person name="Sorensen J.L."/>
            <person name="Fitzpatrick D.A."/>
            <person name="Frisvad J.C."/>
            <person name="Nielsen K.L."/>
        </authorList>
    </citation>
    <scope>NUCLEOTIDE SEQUENCE</scope>
    <source>
        <strain evidence="2">IBT 35675</strain>
    </source>
</reference>
<proteinExistence type="predicted"/>
<gene>
    <name evidence="2" type="ORF">N7541_004406</name>
</gene>
<evidence type="ECO:0000256" key="1">
    <source>
        <dbReference type="SAM" id="Phobius"/>
    </source>
</evidence>
<feature type="transmembrane region" description="Helical" evidence="1">
    <location>
        <begin position="20"/>
        <end position="40"/>
    </location>
</feature>
<sequence>MVGSGSTGIDDAYTGAVKVGGGSLMILTGLFHFTFFVVACRDLHSGDRDHHEISEKQAVMI</sequence>
<dbReference type="EMBL" id="JAPZBR010000003">
    <property type="protein sequence ID" value="KAJ5357248.1"/>
    <property type="molecule type" value="Genomic_DNA"/>
</dbReference>
<name>A0A9W9UTT6_PENBR</name>
<accession>A0A9W9UTT6</accession>
<organism evidence="2 3">
    <name type="scientific">Penicillium brevicompactum</name>
    <dbReference type="NCBI Taxonomy" id="5074"/>
    <lineage>
        <taxon>Eukaryota</taxon>
        <taxon>Fungi</taxon>
        <taxon>Dikarya</taxon>
        <taxon>Ascomycota</taxon>
        <taxon>Pezizomycotina</taxon>
        <taxon>Eurotiomycetes</taxon>
        <taxon>Eurotiomycetidae</taxon>
        <taxon>Eurotiales</taxon>
        <taxon>Aspergillaceae</taxon>
        <taxon>Penicillium</taxon>
    </lineage>
</organism>
<evidence type="ECO:0000313" key="2">
    <source>
        <dbReference type="EMBL" id="KAJ5357248.1"/>
    </source>
</evidence>
<comment type="caution">
    <text evidence="2">The sequence shown here is derived from an EMBL/GenBank/DDBJ whole genome shotgun (WGS) entry which is preliminary data.</text>
</comment>
<dbReference type="AlphaFoldDB" id="A0A9W9UTT6"/>
<keyword evidence="1" id="KW-1133">Transmembrane helix</keyword>
<protein>
    <submittedName>
        <fullName evidence="2">Uncharacterized protein</fullName>
    </submittedName>
</protein>
<keyword evidence="1" id="KW-0472">Membrane</keyword>